<evidence type="ECO:0000313" key="2">
    <source>
        <dbReference type="EMBL" id="KAH1906750.1"/>
    </source>
</evidence>
<feature type="region of interest" description="Disordered" evidence="1">
    <location>
        <begin position="139"/>
        <end position="160"/>
    </location>
</feature>
<comment type="caution">
    <text evidence="2">The sequence shown here is derived from an EMBL/GenBank/DDBJ whole genome shotgun (WGS) entry which is preliminary data.</text>
</comment>
<organism evidence="2 3">
    <name type="scientific">Aspergillus fumigatus</name>
    <name type="common">Neosartorya fumigata</name>
    <dbReference type="NCBI Taxonomy" id="746128"/>
    <lineage>
        <taxon>Eukaryota</taxon>
        <taxon>Fungi</taxon>
        <taxon>Dikarya</taxon>
        <taxon>Ascomycota</taxon>
        <taxon>Pezizomycotina</taxon>
        <taxon>Eurotiomycetes</taxon>
        <taxon>Eurotiomycetidae</taxon>
        <taxon>Eurotiales</taxon>
        <taxon>Aspergillaceae</taxon>
        <taxon>Aspergillus</taxon>
        <taxon>Aspergillus subgen. Fumigati</taxon>
    </lineage>
</organism>
<dbReference type="AlphaFoldDB" id="A0A229Y7L6"/>
<dbReference type="EMBL" id="JAIBSC010000034">
    <property type="protein sequence ID" value="KAH1906750.1"/>
    <property type="molecule type" value="Genomic_DNA"/>
</dbReference>
<evidence type="ECO:0000256" key="1">
    <source>
        <dbReference type="SAM" id="MobiDB-lite"/>
    </source>
</evidence>
<evidence type="ECO:0000313" key="3">
    <source>
        <dbReference type="Proteomes" id="UP000813423"/>
    </source>
</evidence>
<feature type="region of interest" description="Disordered" evidence="1">
    <location>
        <begin position="1"/>
        <end position="119"/>
    </location>
</feature>
<accession>A0A229Y7L6</accession>
<reference evidence="2" key="1">
    <citation type="submission" date="2021-08" db="EMBL/GenBank/DDBJ databases">
        <title>Global Aspergillus fumigatus from environmental and clinical sources.</title>
        <authorList>
            <person name="Barber A."/>
            <person name="Sae-Ong T."/>
        </authorList>
    </citation>
    <scope>NUCLEOTIDE SEQUENCE</scope>
    <source>
        <strain evidence="2">NRZ-2016-071</strain>
    </source>
</reference>
<gene>
    <name evidence="2" type="primary">ABR1_1</name>
    <name evidence="2" type="ORF">KXV57_005187</name>
</gene>
<dbReference type="Proteomes" id="UP000813423">
    <property type="component" value="Unassembled WGS sequence"/>
</dbReference>
<protein>
    <submittedName>
        <fullName evidence="2">Multicopper oxidase abr1</fullName>
    </submittedName>
</protein>
<sequence length="160" mass="16608">MHKISVPLDHQRICPSYGTPPGGTPSSPPHDAPRPDGASGSPQYPPKPWGEPDASAPEQDDSQPGGTPDSPEDFPQPWGEPEESPQEPPQPWSPSNNAQPPANTYAPEYPSGYVPVAPGPVIIDSELHYGGKSSHVECSGVNAGHTQDTTTGGDGCANAS</sequence>
<proteinExistence type="predicted"/>
<name>A0A229Y7L6_ASPFM</name>